<evidence type="ECO:0000313" key="2">
    <source>
        <dbReference type="EMBL" id="KHF25856.1"/>
    </source>
</evidence>
<dbReference type="EMBL" id="JRAA01000001">
    <property type="protein sequence ID" value="KHF25856.1"/>
    <property type="molecule type" value="Genomic_DNA"/>
</dbReference>
<feature type="signal peptide" evidence="1">
    <location>
        <begin position="1"/>
        <end position="21"/>
    </location>
</feature>
<dbReference type="STRING" id="2340.JV46_19900"/>
<evidence type="ECO:0000256" key="1">
    <source>
        <dbReference type="SAM" id="SignalP"/>
    </source>
</evidence>
<proteinExistence type="predicted"/>
<comment type="caution">
    <text evidence="2">The sequence shown here is derived from an EMBL/GenBank/DDBJ whole genome shotgun (WGS) entry which is preliminary data.</text>
</comment>
<gene>
    <name evidence="2" type="ORF">JV46_19900</name>
</gene>
<dbReference type="SUPFAM" id="SSF52833">
    <property type="entry name" value="Thioredoxin-like"/>
    <property type="match status" value="1"/>
</dbReference>
<dbReference type="Proteomes" id="UP000030856">
    <property type="component" value="Unassembled WGS sequence"/>
</dbReference>
<name>A0A0B0HEL0_SOVGS</name>
<dbReference type="OrthoDB" id="9808254at2"/>
<dbReference type="Pfam" id="PF06764">
    <property type="entry name" value="DUF1223"/>
    <property type="match status" value="1"/>
</dbReference>
<dbReference type="PANTHER" id="PTHR36057">
    <property type="match status" value="1"/>
</dbReference>
<keyword evidence="3" id="KW-1185">Reference proteome</keyword>
<dbReference type="InterPro" id="IPR010634">
    <property type="entry name" value="DUF1223"/>
</dbReference>
<dbReference type="PATRIC" id="fig|2340.3.peg.369"/>
<feature type="chain" id="PRO_5002073890" description="DUF1223 domain-containing protein" evidence="1">
    <location>
        <begin position="22"/>
        <end position="244"/>
    </location>
</feature>
<evidence type="ECO:0000313" key="3">
    <source>
        <dbReference type="Proteomes" id="UP000030856"/>
    </source>
</evidence>
<dbReference type="eggNOG" id="COG5429">
    <property type="taxonomic scope" value="Bacteria"/>
</dbReference>
<keyword evidence="1" id="KW-0732">Signal</keyword>
<organism evidence="2 3">
    <name type="scientific">Solemya velum gill symbiont</name>
    <dbReference type="NCBI Taxonomy" id="2340"/>
    <lineage>
        <taxon>Bacteria</taxon>
        <taxon>Pseudomonadati</taxon>
        <taxon>Pseudomonadota</taxon>
        <taxon>Gammaproteobacteria</taxon>
        <taxon>sulfur-oxidizing symbionts</taxon>
    </lineage>
</organism>
<evidence type="ECO:0008006" key="4">
    <source>
        <dbReference type="Google" id="ProtNLM"/>
    </source>
</evidence>
<reference evidence="2 3" key="1">
    <citation type="journal article" date="2014" name="BMC Genomics">
        <title>The genome of the intracellular bacterium of the coastal bivalve, Solemya velum: a blueprint for thriving in and out of symbiosis.</title>
        <authorList>
            <person name="Dmytrenko O."/>
            <person name="Russell S.L."/>
            <person name="Loo W.T."/>
            <person name="Fontanez K.M."/>
            <person name="Liao L."/>
            <person name="Roeselers G."/>
            <person name="Sharma R."/>
            <person name="Stewart F.J."/>
            <person name="Newton I.L."/>
            <person name="Woyke T."/>
            <person name="Wu D."/>
            <person name="Lang J.M."/>
            <person name="Eisen J.A."/>
            <person name="Cavanaugh C.M."/>
        </authorList>
    </citation>
    <scope>NUCLEOTIDE SEQUENCE [LARGE SCALE GENOMIC DNA]</scope>
    <source>
        <strain evidence="2 3">WH</strain>
    </source>
</reference>
<accession>A0A0B0HEL0</accession>
<dbReference type="AlphaFoldDB" id="A0A0B0HEL0"/>
<protein>
    <recommendedName>
        <fullName evidence="4">DUF1223 domain-containing protein</fullName>
    </recommendedName>
</protein>
<dbReference type="PANTHER" id="PTHR36057:SF1">
    <property type="entry name" value="LIPOPROTEIN LIPID ATTACHMENT SITE-LIKE PROTEIN, PUTATIVE (DUF1223)-RELATED"/>
    <property type="match status" value="1"/>
</dbReference>
<sequence>MKLSRILISLIALFLFAQAEASEKTYSSGEQQVALLELFTSQGCSSCPPADKWVNQLIDRPGLWRKFIPVSFHVDYWDYIGWKDPYASRSNSNRQYRYKQQKGVKVVYTPGFVVNGKEWRDWRRNSKIPQDENSPGNLEVKIDGQRLQAKFIPVEKSDERYRLTVVLLGFDLSSRVTDGENEGRTLKEEFVVLDQASQLSHDSNWDIQLPWLNTASRGKRGVAAWVATENRQAPVQATGGWLNQ</sequence>
<dbReference type="InterPro" id="IPR036249">
    <property type="entry name" value="Thioredoxin-like_sf"/>
</dbReference>
<dbReference type="RefSeq" id="WP_043115543.1">
    <property type="nucleotide sequence ID" value="NZ_JRAA01000001.1"/>
</dbReference>